<dbReference type="RefSeq" id="WP_035618878.1">
    <property type="nucleotide sequence ID" value="NZ_ARYK01000010.1"/>
</dbReference>
<evidence type="ECO:0000256" key="2">
    <source>
        <dbReference type="SAM" id="SignalP"/>
    </source>
</evidence>
<feature type="domain" description="YMGG-like Gly-zipper" evidence="3">
    <location>
        <begin position="29"/>
        <end position="72"/>
    </location>
</feature>
<sequence length="112" mass="11111">MTTYMKLFAAGASALVLAACTSSGTTERNAAYGAAAGAVAGAVIGNNTGSGDAGQGAAVGAVLGGAAGAAKGCTEAEDCDMPGIKDQEDERDSDGDGYANAYDRYPYDSRRW</sequence>
<dbReference type="eggNOG" id="ENOG50300NF">
    <property type="taxonomic scope" value="Bacteria"/>
</dbReference>
<dbReference type="EMBL" id="ARYK01000010">
    <property type="protein sequence ID" value="KCZ88329.1"/>
    <property type="molecule type" value="Genomic_DNA"/>
</dbReference>
<evidence type="ECO:0000313" key="5">
    <source>
        <dbReference type="Proteomes" id="UP000025171"/>
    </source>
</evidence>
<dbReference type="OrthoDB" id="7620137at2"/>
<dbReference type="AlphaFoldDB" id="A0A059FCH7"/>
<keyword evidence="5" id="KW-1185">Reference proteome</keyword>
<keyword evidence="2" id="KW-0732">Signal</keyword>
<evidence type="ECO:0000313" key="4">
    <source>
        <dbReference type="EMBL" id="KCZ88329.1"/>
    </source>
</evidence>
<feature type="signal peptide" evidence="2">
    <location>
        <begin position="1"/>
        <end position="18"/>
    </location>
</feature>
<reference evidence="4 5" key="1">
    <citation type="journal article" date="2014" name="Antonie Van Leeuwenhoek">
        <title>Hyphomonas beringensis sp. nov. and Hyphomonas chukchiensis sp. nov., isolated from surface seawater of the Bering Sea and Chukchi Sea.</title>
        <authorList>
            <person name="Li C."/>
            <person name="Lai Q."/>
            <person name="Li G."/>
            <person name="Dong C."/>
            <person name="Wang J."/>
            <person name="Liao Y."/>
            <person name="Shao Z."/>
        </authorList>
    </citation>
    <scope>NUCLEOTIDE SEQUENCE [LARGE SCALE GENOMIC DNA]</scope>
    <source>
        <strain evidence="4 5">MHS-2</strain>
    </source>
</reference>
<dbReference type="Pfam" id="PF13441">
    <property type="entry name" value="Gly-zipper_YMGG"/>
    <property type="match status" value="1"/>
</dbReference>
<comment type="caution">
    <text evidence="4">The sequence shown here is derived from an EMBL/GenBank/DDBJ whole genome shotgun (WGS) entry which is preliminary data.</text>
</comment>
<dbReference type="PATRIC" id="fig|1280950.3.peg.3161"/>
<feature type="region of interest" description="Disordered" evidence="1">
    <location>
        <begin position="74"/>
        <end position="112"/>
    </location>
</feature>
<dbReference type="Proteomes" id="UP000025171">
    <property type="component" value="Unassembled WGS sequence"/>
</dbReference>
<dbReference type="InterPro" id="IPR027367">
    <property type="entry name" value="Gly-zipper_YMGG"/>
</dbReference>
<proteinExistence type="predicted"/>
<organism evidence="4 5">
    <name type="scientific">Hyphomonas johnsonii MHS-2</name>
    <dbReference type="NCBI Taxonomy" id="1280950"/>
    <lineage>
        <taxon>Bacteria</taxon>
        <taxon>Pseudomonadati</taxon>
        <taxon>Pseudomonadota</taxon>
        <taxon>Alphaproteobacteria</taxon>
        <taxon>Hyphomonadales</taxon>
        <taxon>Hyphomonadaceae</taxon>
        <taxon>Hyphomonas</taxon>
    </lineage>
</organism>
<dbReference type="PROSITE" id="PS51257">
    <property type="entry name" value="PROKAR_LIPOPROTEIN"/>
    <property type="match status" value="1"/>
</dbReference>
<name>A0A059FCH7_9PROT</name>
<evidence type="ECO:0000256" key="1">
    <source>
        <dbReference type="SAM" id="MobiDB-lite"/>
    </source>
</evidence>
<feature type="chain" id="PRO_5001572193" evidence="2">
    <location>
        <begin position="19"/>
        <end position="112"/>
    </location>
</feature>
<protein>
    <submittedName>
        <fullName evidence="4">Putative lipoprotein</fullName>
    </submittedName>
</protein>
<evidence type="ECO:0000259" key="3">
    <source>
        <dbReference type="Pfam" id="PF13441"/>
    </source>
</evidence>
<dbReference type="STRING" id="1280950.HJO_15743"/>
<gene>
    <name evidence="4" type="ORF">HJO_15743</name>
</gene>
<accession>A0A059FCH7</accession>
<keyword evidence="4" id="KW-0449">Lipoprotein</keyword>